<evidence type="ECO:0000256" key="2">
    <source>
        <dbReference type="ARBA" id="ARBA00004496"/>
    </source>
</evidence>
<dbReference type="GO" id="GO:0031514">
    <property type="term" value="C:motile cilium"/>
    <property type="evidence" value="ECO:0007669"/>
    <property type="project" value="UniProtKB-SubCell"/>
</dbReference>
<dbReference type="Pfam" id="PF24816">
    <property type="entry name" value="Ig_CFAP65__9th"/>
    <property type="match status" value="1"/>
</dbReference>
<name>A0A6G0WV66_9STRA</name>
<evidence type="ECO:0000313" key="14">
    <source>
        <dbReference type="EMBL" id="KAF0731423.1"/>
    </source>
</evidence>
<comment type="subcellular location">
    <subcellularLocation>
        <location evidence="1">Cell projection</location>
        <location evidence="1">Cilium</location>
        <location evidence="1">Flagellum</location>
    </subcellularLocation>
    <subcellularLocation>
        <location evidence="2">Cytoplasm</location>
    </subcellularLocation>
</comment>
<reference evidence="14 15" key="1">
    <citation type="submission" date="2019-07" db="EMBL/GenBank/DDBJ databases">
        <title>Genomics analysis of Aphanomyces spp. identifies a new class of oomycete effector associated with host adaptation.</title>
        <authorList>
            <person name="Gaulin E."/>
        </authorList>
    </citation>
    <scope>NUCLEOTIDE SEQUENCE [LARGE SCALE GENOMIC DNA]</scope>
    <source>
        <strain evidence="14 15">ATCC 201684</strain>
    </source>
</reference>
<evidence type="ECO:0000256" key="3">
    <source>
        <dbReference type="ARBA" id="ARBA00022490"/>
    </source>
</evidence>
<feature type="compositionally biased region" description="Polar residues" evidence="7">
    <location>
        <begin position="1447"/>
        <end position="1492"/>
    </location>
</feature>
<feature type="domain" description="HYDIN/VesB/CFA65-like Ig-like" evidence="8">
    <location>
        <begin position="136"/>
        <end position="204"/>
    </location>
</feature>
<dbReference type="VEuPathDB" id="FungiDB:AeMF1_008364"/>
<dbReference type="Gene3D" id="2.60.40.10">
    <property type="entry name" value="Immunoglobulins"/>
    <property type="match status" value="8"/>
</dbReference>
<evidence type="ECO:0000313" key="15">
    <source>
        <dbReference type="Proteomes" id="UP000481153"/>
    </source>
</evidence>
<evidence type="ECO:0000259" key="10">
    <source>
        <dbReference type="Pfam" id="PF24507"/>
    </source>
</evidence>
<keyword evidence="5" id="KW-0969">Cilium</keyword>
<gene>
    <name evidence="14" type="ORF">Ae201684_011325</name>
</gene>
<dbReference type="InterPro" id="IPR052614">
    <property type="entry name" value="CFAP65"/>
</dbReference>
<evidence type="ECO:0000259" key="9">
    <source>
        <dbReference type="Pfam" id="PF24291"/>
    </source>
</evidence>
<dbReference type="InterPro" id="IPR058536">
    <property type="entry name" value="Ig_CFAP65_4th"/>
</dbReference>
<feature type="domain" description="CFAP65 eight Ig-like" evidence="12">
    <location>
        <begin position="895"/>
        <end position="992"/>
    </location>
</feature>
<feature type="domain" description="CFAP65-like ninth Ig-like" evidence="11">
    <location>
        <begin position="1014"/>
        <end position="1188"/>
    </location>
</feature>
<feature type="compositionally biased region" description="Polar residues" evidence="7">
    <location>
        <begin position="1500"/>
        <end position="1510"/>
    </location>
</feature>
<evidence type="ECO:0000259" key="8">
    <source>
        <dbReference type="Pfam" id="PF22544"/>
    </source>
</evidence>
<dbReference type="Pfam" id="PF22544">
    <property type="entry name" value="HYDIN_VesB_CFA65-like_Ig"/>
    <property type="match status" value="1"/>
</dbReference>
<dbReference type="InterPro" id="IPR057470">
    <property type="entry name" value="Ig_CFAP65_7th"/>
</dbReference>
<feature type="domain" description="CFAP65 fourth Ig-like" evidence="10">
    <location>
        <begin position="689"/>
        <end position="770"/>
    </location>
</feature>
<dbReference type="Pfam" id="PF24291">
    <property type="entry name" value="Ig_CFAP65"/>
    <property type="match status" value="1"/>
</dbReference>
<keyword evidence="3" id="KW-0963">Cytoplasm</keyword>
<sequence length="1704" mass="188651">MDDDTSCPILNRVEQQRNFGIDCGDEILFAAGTWAPGGEHTKKLHVKNVSNRTLKLKYDLPRTKYFSMDFPVLITLSPGTSRILDIAFRPVQYEEYDDFIRVHVHIIEGGVKATSGSFRLPVRARISMLNTDIPSGIDFGFCPTADTTDYKFLLKSTGQINAKFLWTLPDAGEHGRPFMIKPASGELSAGQTLEITASFAPKSASVFVVTVHFLAEELGETRQRQEKTMKISGIGKYAFFAASETELDFGDVLIDGGAAYKSRKHSTDKEFVLRNRSLVRASYQIIPVESDHEPVFFFSPLKGVIPPESSIPITVKYTPLSPGTFTCDNFHIQTPGGHTVLVTCRGKAVGPLVTLWKKNLASNLVKGHSINFKDVMVGTKATRVLILKNESDAAVRFNFMAAPNGVFQIEKVAGVIPPLLETSIMLSFIPETPGNFYRRLFILLQNQSTTYVDILGTGYDQAVRPSPFQQAHVDAYRLRCQNHWGLLSPDGLENLLEEKGDEFFLHGALRRANQVDENSSRLLTRSGESFLSHVQISEEFFHPGTDRTNAIMVSETLLEFGALGAKKTLVVSNHTRGKVTCGWRISEEGQSNFRISPRSCDIAPGASADFTVHFDPHETNAYYFAELESHVYFKSNRTFRLVNPETFTPPWCVIVHASGHSFSSGESQFLSKVTFATAKEGLCPFPPAHLGDSVFQTVSLLNASDTPALFSVVQDPSEVFWVHPSSGLIPANGFHLVQIRFTPSHSRRYHYRLKTVVNYVSSVYLDLTGMGCRPQMVCLDAQSRPIDKIYIKPTAIGLSSIRQFHVHNASRVPLVFRWQLPAALQSTFQLSPLVQRLQGNESQLITCVFSPTQLKQYNQRIVAHVKSISKGIRDKSNMSVMQETSVKFLGVGTTGAVSFVPTAMELPTVLVNSTATLPFHLVNSSDCDLKFELRVLIRSRDETPNAACEYISFSKPNGTIGARSQQKIEISFRANLAGIFDYDIACAIATIDMDKFLPESESVKMAVKASASFPTLVVQDIRLQNTSTSTAWSQFQVEPINTFLMTPLTKEELKLNAESSPDLSTLTKFNLQFTPAVVGSPSEDVWIQLFNPGSLVVSFRIYFPNESDVELEPWADRGEPTAEELRQNIIIDTKLFTITSRSGVLEPKQSLLLCMSYSYASMQYNGIHDLPIILSVAQGKKLALVLNGKTLSVSTPHLFLPNHTVSLSPVMLGESMRKTHEFSKPSMQQIPVFNAGDRPLKIDVDDGALGLVNANNFNFPILDCLTHHLVIPAHSVGYLDVEFCPLEDKVYTSEVVLLAEGVDTDYQESATIAITARGYHPKAHSFDSIHTDPEGPPTKQLIQIPTMHLASLSEDVMSFGLVSTHTTNTRVVLLTNTSTTATLSFAWDESNPLLQSRRLQFSPVQGKLAPSQHVMVRITLAAQDDLRVIDHDIACWIRVLSDAAAPSTNVSTTKLTNPASVMSTNSNTKSMNDSSVSGRPSVITRSTLSSRARFNRSDESTAPSQGSQPAMSKGKKAMWRLSSSLNDKNASTSTPPSPVFLRVFGHVVSMEVFRNQWNPEAFKRKPLTHPTNDLVFVDSLVSLRQTWAFQDLKDAKESRHVIESVMGHLLLDALNSGAVVQAINEMPETPETPLFVQFSSSDKKKTRNLCQNEDLKRLTSTILENTIFNLVQEIACGDFDLSCLPKQLVFSPSIDNNAEVGFIE</sequence>
<evidence type="ECO:0000256" key="4">
    <source>
        <dbReference type="ARBA" id="ARBA00022846"/>
    </source>
</evidence>
<dbReference type="Proteomes" id="UP000481153">
    <property type="component" value="Unassembled WGS sequence"/>
</dbReference>
<accession>A0A6G0WV66</accession>
<organism evidence="14 15">
    <name type="scientific">Aphanomyces euteiches</name>
    <dbReference type="NCBI Taxonomy" id="100861"/>
    <lineage>
        <taxon>Eukaryota</taxon>
        <taxon>Sar</taxon>
        <taxon>Stramenopiles</taxon>
        <taxon>Oomycota</taxon>
        <taxon>Saprolegniomycetes</taxon>
        <taxon>Saprolegniales</taxon>
        <taxon>Verrucalvaceae</taxon>
        <taxon>Aphanomyces</taxon>
    </lineage>
</organism>
<dbReference type="InterPro" id="IPR057467">
    <property type="entry name" value="Ig_CFAP65_8th"/>
</dbReference>
<evidence type="ECO:0000256" key="6">
    <source>
        <dbReference type="ARBA" id="ARBA00023273"/>
    </source>
</evidence>
<comment type="caution">
    <text evidence="14">The sequence shown here is derived from an EMBL/GenBank/DDBJ whole genome shotgun (WGS) entry which is preliminary data.</text>
</comment>
<evidence type="ECO:0000256" key="5">
    <source>
        <dbReference type="ARBA" id="ARBA00023069"/>
    </source>
</evidence>
<evidence type="ECO:0000256" key="7">
    <source>
        <dbReference type="SAM" id="MobiDB-lite"/>
    </source>
</evidence>
<proteinExistence type="predicted"/>
<dbReference type="InterPro" id="IPR053879">
    <property type="entry name" value="HYDIN_VesB_CFA65-like_Ig"/>
</dbReference>
<dbReference type="InterPro" id="IPR013783">
    <property type="entry name" value="Ig-like_fold"/>
</dbReference>
<protein>
    <recommendedName>
        <fullName evidence="16">MSP domain-containing protein</fullName>
    </recommendedName>
</protein>
<dbReference type="Pfam" id="PF25248">
    <property type="entry name" value="Ig_CFAP65_8th"/>
    <property type="match status" value="1"/>
</dbReference>
<dbReference type="GO" id="GO:0005737">
    <property type="term" value="C:cytoplasm"/>
    <property type="evidence" value="ECO:0007669"/>
    <property type="project" value="UniProtKB-SubCell"/>
</dbReference>
<keyword evidence="6" id="KW-0966">Cell projection</keyword>
<dbReference type="PANTHER" id="PTHR46127">
    <property type="entry name" value="CILIA- AND FLAGELLA-ASSOCIATED PROTEIN 65"/>
    <property type="match status" value="1"/>
</dbReference>
<keyword evidence="15" id="KW-1185">Reference proteome</keyword>
<dbReference type="Pfam" id="PF24507">
    <property type="entry name" value="Ig_CFAP65_4th"/>
    <property type="match status" value="2"/>
</dbReference>
<feature type="region of interest" description="Disordered" evidence="7">
    <location>
        <begin position="1447"/>
        <end position="1518"/>
    </location>
</feature>
<feature type="domain" description="CFAP65 tenth Ig-like" evidence="9">
    <location>
        <begin position="1200"/>
        <end position="1323"/>
    </location>
</feature>
<dbReference type="InterPro" id="IPR056305">
    <property type="entry name" value="Ig_CFAP65_10th"/>
</dbReference>
<evidence type="ECO:0000256" key="1">
    <source>
        <dbReference type="ARBA" id="ARBA00004230"/>
    </source>
</evidence>
<evidence type="ECO:0000259" key="12">
    <source>
        <dbReference type="Pfam" id="PF25248"/>
    </source>
</evidence>
<evidence type="ECO:0000259" key="13">
    <source>
        <dbReference type="Pfam" id="PF25249"/>
    </source>
</evidence>
<feature type="domain" description="CFAP65 fourth Ig-like" evidence="10">
    <location>
        <begin position="369"/>
        <end position="461"/>
    </location>
</feature>
<evidence type="ECO:0008006" key="16">
    <source>
        <dbReference type="Google" id="ProtNLM"/>
    </source>
</evidence>
<evidence type="ECO:0000259" key="11">
    <source>
        <dbReference type="Pfam" id="PF24816"/>
    </source>
</evidence>
<feature type="domain" description="CFAP65 seventh Ig-like" evidence="13">
    <location>
        <begin position="787"/>
        <end position="875"/>
    </location>
</feature>
<dbReference type="Pfam" id="PF25249">
    <property type="entry name" value="Ig_CFAP65_7th"/>
    <property type="match status" value="1"/>
</dbReference>
<dbReference type="EMBL" id="VJMJ01000143">
    <property type="protein sequence ID" value="KAF0731423.1"/>
    <property type="molecule type" value="Genomic_DNA"/>
</dbReference>
<keyword evidence="4" id="KW-0282">Flagellum</keyword>
<dbReference type="PANTHER" id="PTHR46127:SF1">
    <property type="entry name" value="CILIA- AND FLAGELLA-ASSOCIATED PROTEIN 65"/>
    <property type="match status" value="1"/>
</dbReference>
<dbReference type="InterPro" id="IPR056344">
    <property type="entry name" value="Ig_CFAP65-like_9th"/>
</dbReference>